<dbReference type="InterPro" id="IPR010699">
    <property type="entry name" value="DUF1275"/>
</dbReference>
<feature type="transmembrane region" description="Helical" evidence="1">
    <location>
        <begin position="200"/>
        <end position="218"/>
    </location>
</feature>
<feature type="transmembrane region" description="Helical" evidence="1">
    <location>
        <begin position="37"/>
        <end position="54"/>
    </location>
</feature>
<dbReference type="Proteomes" id="UP001501842">
    <property type="component" value="Unassembled WGS sequence"/>
</dbReference>
<feature type="transmembrane region" description="Helical" evidence="1">
    <location>
        <begin position="174"/>
        <end position="194"/>
    </location>
</feature>
<keyword evidence="1" id="KW-1133">Transmembrane helix</keyword>
<feature type="transmembrane region" description="Helical" evidence="1">
    <location>
        <begin position="91"/>
        <end position="112"/>
    </location>
</feature>
<feature type="transmembrane region" description="Helical" evidence="1">
    <location>
        <begin position="60"/>
        <end position="79"/>
    </location>
</feature>
<dbReference type="RefSeq" id="WP_344449698.1">
    <property type="nucleotide sequence ID" value="NZ_BAAATZ010000006.1"/>
</dbReference>
<reference evidence="2 3" key="1">
    <citation type="journal article" date="2019" name="Int. J. Syst. Evol. Microbiol.">
        <title>The Global Catalogue of Microorganisms (GCM) 10K type strain sequencing project: providing services to taxonomists for standard genome sequencing and annotation.</title>
        <authorList>
            <consortium name="The Broad Institute Genomics Platform"/>
            <consortium name="The Broad Institute Genome Sequencing Center for Infectious Disease"/>
            <person name="Wu L."/>
            <person name="Ma J."/>
        </authorList>
    </citation>
    <scope>NUCLEOTIDE SEQUENCE [LARGE SCALE GENOMIC DNA]</scope>
    <source>
        <strain evidence="2 3">JCM 8201</strain>
    </source>
</reference>
<dbReference type="Pfam" id="PF06912">
    <property type="entry name" value="DUF1275"/>
    <property type="match status" value="1"/>
</dbReference>
<name>A0ABN3U2L8_9ACTN</name>
<keyword evidence="1" id="KW-0812">Transmembrane</keyword>
<sequence>MTPGGARDDGPLPLLFTVLAFTTGLIDATSFLALGQVFVAAMTGNIIILGLGLAELDTALSSALSLLSFAVGAGCGGQVALPRLASRHRGLLLAAGTAVQAVLVCGAVMFASRYGLAEPWTRRPVVMVLAFSLGWEYAIVRGLKVPDLNTTVVTTTLTSLFAESVPSGRQDRRLVSICALLAGALVSGLLHRTLSTLAPLWTAAALLAGCAAAAYVTARRPGAERWG</sequence>
<comment type="caution">
    <text evidence="2">The sequence shown here is derived from an EMBL/GenBank/DDBJ whole genome shotgun (WGS) entry which is preliminary data.</text>
</comment>
<accession>A0ABN3U2L8</accession>
<dbReference type="PANTHER" id="PTHR37488">
    <property type="entry name" value="DUF1275 DOMAIN-CONTAINING PROTEIN"/>
    <property type="match status" value="1"/>
</dbReference>
<gene>
    <name evidence="2" type="ORF">GCM10010439_17190</name>
</gene>
<evidence type="ECO:0000313" key="2">
    <source>
        <dbReference type="EMBL" id="GAA2723007.1"/>
    </source>
</evidence>
<evidence type="ECO:0000313" key="3">
    <source>
        <dbReference type="Proteomes" id="UP001501842"/>
    </source>
</evidence>
<keyword evidence="1" id="KW-0472">Membrane</keyword>
<protein>
    <recommendedName>
        <fullName evidence="4">DUF1275 domain-containing protein</fullName>
    </recommendedName>
</protein>
<evidence type="ECO:0000256" key="1">
    <source>
        <dbReference type="SAM" id="Phobius"/>
    </source>
</evidence>
<keyword evidence="3" id="KW-1185">Reference proteome</keyword>
<organism evidence="2 3">
    <name type="scientific">Actinocorallia aurantiaca</name>
    <dbReference type="NCBI Taxonomy" id="46204"/>
    <lineage>
        <taxon>Bacteria</taxon>
        <taxon>Bacillati</taxon>
        <taxon>Actinomycetota</taxon>
        <taxon>Actinomycetes</taxon>
        <taxon>Streptosporangiales</taxon>
        <taxon>Thermomonosporaceae</taxon>
        <taxon>Actinocorallia</taxon>
    </lineage>
</organism>
<dbReference type="PANTHER" id="PTHR37488:SF2">
    <property type="entry name" value="DUF1275 DOMAIN-CONTAINING PROTEIN"/>
    <property type="match status" value="1"/>
</dbReference>
<dbReference type="EMBL" id="BAAATZ010000006">
    <property type="protein sequence ID" value="GAA2723007.1"/>
    <property type="molecule type" value="Genomic_DNA"/>
</dbReference>
<proteinExistence type="predicted"/>
<evidence type="ECO:0008006" key="4">
    <source>
        <dbReference type="Google" id="ProtNLM"/>
    </source>
</evidence>